<dbReference type="Gene3D" id="3.60.21.10">
    <property type="match status" value="1"/>
</dbReference>
<accession>A0A329MLA8</accession>
<dbReference type="OrthoDB" id="9780884at2"/>
<dbReference type="RefSeq" id="WP_113031817.1">
    <property type="nucleotide sequence ID" value="NZ_QMFB01000008.1"/>
</dbReference>
<proteinExistence type="predicted"/>
<dbReference type="GO" id="GO:0008758">
    <property type="term" value="F:UDP-2,3-diacylglucosamine hydrolase activity"/>
    <property type="evidence" value="ECO:0007669"/>
    <property type="project" value="TreeGrafter"/>
</dbReference>
<comment type="caution">
    <text evidence="4">The sequence shown here is derived from an EMBL/GenBank/DDBJ whole genome shotgun (WGS) entry which is preliminary data.</text>
</comment>
<dbReference type="GO" id="GO:0046872">
    <property type="term" value="F:metal ion binding"/>
    <property type="evidence" value="ECO:0007669"/>
    <property type="project" value="UniProtKB-KW"/>
</dbReference>
<dbReference type="InterPro" id="IPR004843">
    <property type="entry name" value="Calcineurin-like_PHP"/>
</dbReference>
<organism evidence="4 5">
    <name type="scientific">Paenibacillus contaminans</name>
    <dbReference type="NCBI Taxonomy" id="450362"/>
    <lineage>
        <taxon>Bacteria</taxon>
        <taxon>Bacillati</taxon>
        <taxon>Bacillota</taxon>
        <taxon>Bacilli</taxon>
        <taxon>Bacillales</taxon>
        <taxon>Paenibacillaceae</taxon>
        <taxon>Paenibacillus</taxon>
    </lineage>
</organism>
<keyword evidence="2" id="KW-0378">Hydrolase</keyword>
<dbReference type="Pfam" id="PF00149">
    <property type="entry name" value="Metallophos"/>
    <property type="match status" value="1"/>
</dbReference>
<dbReference type="GO" id="GO:0016020">
    <property type="term" value="C:membrane"/>
    <property type="evidence" value="ECO:0007669"/>
    <property type="project" value="GOC"/>
</dbReference>
<keyword evidence="1" id="KW-0479">Metal-binding</keyword>
<dbReference type="PANTHER" id="PTHR31302">
    <property type="entry name" value="TRANSMEMBRANE PROTEIN WITH METALLOPHOSPHOESTERASE DOMAIN-RELATED"/>
    <property type="match status" value="1"/>
</dbReference>
<dbReference type="InterPro" id="IPR029052">
    <property type="entry name" value="Metallo-depent_PP-like"/>
</dbReference>
<dbReference type="EMBL" id="QMFB01000008">
    <property type="protein sequence ID" value="RAV20420.1"/>
    <property type="molecule type" value="Genomic_DNA"/>
</dbReference>
<evidence type="ECO:0000256" key="1">
    <source>
        <dbReference type="ARBA" id="ARBA00022723"/>
    </source>
</evidence>
<dbReference type="GO" id="GO:0009245">
    <property type="term" value="P:lipid A biosynthetic process"/>
    <property type="evidence" value="ECO:0007669"/>
    <property type="project" value="TreeGrafter"/>
</dbReference>
<dbReference type="Proteomes" id="UP000250369">
    <property type="component" value="Unassembled WGS sequence"/>
</dbReference>
<evidence type="ECO:0000313" key="4">
    <source>
        <dbReference type="EMBL" id="RAV20420.1"/>
    </source>
</evidence>
<dbReference type="AlphaFoldDB" id="A0A329MLA8"/>
<gene>
    <name evidence="4" type="ORF">DQG23_15760</name>
</gene>
<keyword evidence="5" id="KW-1185">Reference proteome</keyword>
<feature type="domain" description="Calcineurin-like phosphoesterase" evidence="3">
    <location>
        <begin position="42"/>
        <end position="211"/>
    </location>
</feature>
<name>A0A329MLA8_9BACL</name>
<reference evidence="4 5" key="1">
    <citation type="journal article" date="2009" name="Int. J. Syst. Evol. Microbiol.">
        <title>Paenibacillus contaminans sp. nov., isolated from a contaminated laboratory plate.</title>
        <authorList>
            <person name="Chou J.H."/>
            <person name="Lee J.H."/>
            <person name="Lin M.C."/>
            <person name="Chang P.S."/>
            <person name="Arun A.B."/>
            <person name="Young C.C."/>
            <person name="Chen W.M."/>
        </authorList>
    </citation>
    <scope>NUCLEOTIDE SEQUENCE [LARGE SCALE GENOMIC DNA]</scope>
    <source>
        <strain evidence="4 5">CKOBP-6</strain>
    </source>
</reference>
<protein>
    <recommendedName>
        <fullName evidence="3">Calcineurin-like phosphoesterase domain-containing protein</fullName>
    </recommendedName>
</protein>
<evidence type="ECO:0000313" key="5">
    <source>
        <dbReference type="Proteomes" id="UP000250369"/>
    </source>
</evidence>
<evidence type="ECO:0000259" key="3">
    <source>
        <dbReference type="Pfam" id="PF00149"/>
    </source>
</evidence>
<dbReference type="SUPFAM" id="SSF56300">
    <property type="entry name" value="Metallo-dependent phosphatases"/>
    <property type="match status" value="1"/>
</dbReference>
<sequence length="273" mass="30589">MTAVLAAAGISLALALYVHQTWVVQRTWTMLKRPSALKQDLTVVQISDVHGKTTFLNGNISGMVNKLKPDIVCVTGDLTNHLWQLPKVLRELGQIKCKYIFFIPGNHEWYDYIGLRQRMYTPEQYAETMRRLRQAGIVTLENECAVVPLKGGKVAVCGYDNAFYGNEKEARPPAKENIAYTIALGHSPNIVHFLERSGIGFDLLMAGHTHGGQIRLFGRQHGKYGHFHIGHKQLDTNRSFYINRGLGTVLIPLRLGSRPEIAAFRVGGSRPRT</sequence>
<dbReference type="InterPro" id="IPR051158">
    <property type="entry name" value="Metallophosphoesterase_sf"/>
</dbReference>
<dbReference type="PANTHER" id="PTHR31302:SF31">
    <property type="entry name" value="PHOSPHODIESTERASE YAEI"/>
    <property type="match status" value="1"/>
</dbReference>
<evidence type="ECO:0000256" key="2">
    <source>
        <dbReference type="ARBA" id="ARBA00022801"/>
    </source>
</evidence>